<evidence type="ECO:0000256" key="6">
    <source>
        <dbReference type="ARBA" id="ARBA00022989"/>
    </source>
</evidence>
<sequence length="164" mass="18285">MQPSAIESSALSEPDDHTHISFGQRVRENLGYLAWLQAVVATLGSLYFSEIKGFPPCNLCWYQRILMYPLVLILTVGIIRRDPALRWYGLPLSIGGWLVASYHCLLTYGVISAELAPCSAGVSCLARWINWYGFITIPLLAWVAFSVITVALLFAKPAKELDHE</sequence>
<feature type="transmembrane region" description="Helical" evidence="12">
    <location>
        <begin position="131"/>
        <end position="155"/>
    </location>
</feature>
<dbReference type="InterPro" id="IPR012187">
    <property type="entry name" value="Disulphide_bond_form_BdbC"/>
</dbReference>
<gene>
    <name evidence="13" type="primary">bdbC</name>
    <name evidence="13" type="ORF">Hgul01_03221</name>
</gene>
<accession>A0ABP9X1V6</accession>
<comment type="caution">
    <text evidence="13">The sequence shown here is derived from an EMBL/GenBank/DDBJ whole genome shotgun (WGS) entry which is preliminary data.</text>
</comment>
<dbReference type="SUPFAM" id="SSF158442">
    <property type="entry name" value="DsbB-like"/>
    <property type="match status" value="1"/>
</dbReference>
<dbReference type="EMBL" id="BAABRU010000011">
    <property type="protein sequence ID" value="GAA5529412.1"/>
    <property type="molecule type" value="Genomic_DNA"/>
</dbReference>
<evidence type="ECO:0000256" key="9">
    <source>
        <dbReference type="ARBA" id="ARBA00023157"/>
    </source>
</evidence>
<name>A0ABP9X1V6_9CHLR</name>
<evidence type="ECO:0000256" key="2">
    <source>
        <dbReference type="ARBA" id="ARBA00007602"/>
    </source>
</evidence>
<keyword evidence="6 12" id="KW-1133">Transmembrane helix</keyword>
<feature type="transmembrane region" description="Helical" evidence="12">
    <location>
        <begin position="30"/>
        <end position="49"/>
    </location>
</feature>
<protein>
    <submittedName>
        <fullName evidence="13">Disulfide formation protein</fullName>
    </submittedName>
</protein>
<keyword evidence="7" id="KW-0560">Oxidoreductase</keyword>
<evidence type="ECO:0000256" key="4">
    <source>
        <dbReference type="ARBA" id="ARBA00022692"/>
    </source>
</evidence>
<keyword evidence="8 12" id="KW-0472">Membrane</keyword>
<evidence type="ECO:0000256" key="12">
    <source>
        <dbReference type="SAM" id="Phobius"/>
    </source>
</evidence>
<comment type="subcellular location">
    <subcellularLocation>
        <location evidence="1">Membrane</location>
        <topology evidence="1">Multi-pass membrane protein</topology>
    </subcellularLocation>
</comment>
<dbReference type="PANTHER" id="PTHR43469">
    <property type="entry name" value="DISULFIDE FORMATION PROTEIN-RELATED"/>
    <property type="match status" value="1"/>
</dbReference>
<keyword evidence="4 12" id="KW-0812">Transmembrane</keyword>
<keyword evidence="9" id="KW-1015">Disulfide bond</keyword>
<dbReference type="RefSeq" id="WP_345723028.1">
    <property type="nucleotide sequence ID" value="NZ_BAABRU010000011.1"/>
</dbReference>
<dbReference type="NCBIfam" id="NF002849">
    <property type="entry name" value="PRK03113.1"/>
    <property type="match status" value="1"/>
</dbReference>
<dbReference type="Proteomes" id="UP001428290">
    <property type="component" value="Unassembled WGS sequence"/>
</dbReference>
<evidence type="ECO:0000256" key="5">
    <source>
        <dbReference type="ARBA" id="ARBA00022982"/>
    </source>
</evidence>
<reference evidence="13 14" key="1">
    <citation type="submission" date="2024-02" db="EMBL/GenBank/DDBJ databases">
        <title>Herpetosiphon gulosus NBRC 112829.</title>
        <authorList>
            <person name="Ichikawa N."/>
            <person name="Katano-Makiyama Y."/>
            <person name="Hidaka K."/>
        </authorList>
    </citation>
    <scope>NUCLEOTIDE SEQUENCE [LARGE SCALE GENOMIC DNA]</scope>
    <source>
        <strain evidence="13 14">NBRC 112829</strain>
    </source>
</reference>
<keyword evidence="10" id="KW-0143">Chaperone</keyword>
<keyword evidence="11" id="KW-0676">Redox-active center</keyword>
<keyword evidence="5" id="KW-0249">Electron transport</keyword>
<dbReference type="Pfam" id="PF02600">
    <property type="entry name" value="DsbB"/>
    <property type="match status" value="1"/>
</dbReference>
<dbReference type="InterPro" id="IPR023380">
    <property type="entry name" value="DsbB-like_sf"/>
</dbReference>
<evidence type="ECO:0000256" key="10">
    <source>
        <dbReference type="ARBA" id="ARBA00023186"/>
    </source>
</evidence>
<feature type="transmembrane region" description="Helical" evidence="12">
    <location>
        <begin position="91"/>
        <end position="111"/>
    </location>
</feature>
<evidence type="ECO:0000256" key="1">
    <source>
        <dbReference type="ARBA" id="ARBA00004141"/>
    </source>
</evidence>
<dbReference type="PANTHER" id="PTHR43469:SF1">
    <property type="entry name" value="SPBETA PROPHAGE-DERIVED DISULFIDE BOND FORMATION PROTEIN B"/>
    <property type="match status" value="1"/>
</dbReference>
<evidence type="ECO:0000256" key="3">
    <source>
        <dbReference type="ARBA" id="ARBA00022448"/>
    </source>
</evidence>
<organism evidence="13 14">
    <name type="scientific">Herpetosiphon gulosus</name>
    <dbReference type="NCBI Taxonomy" id="1973496"/>
    <lineage>
        <taxon>Bacteria</taxon>
        <taxon>Bacillati</taxon>
        <taxon>Chloroflexota</taxon>
        <taxon>Chloroflexia</taxon>
        <taxon>Herpetosiphonales</taxon>
        <taxon>Herpetosiphonaceae</taxon>
        <taxon>Herpetosiphon</taxon>
    </lineage>
</organism>
<dbReference type="Gene3D" id="1.20.1550.10">
    <property type="entry name" value="DsbB-like"/>
    <property type="match status" value="1"/>
</dbReference>
<feature type="transmembrane region" description="Helical" evidence="12">
    <location>
        <begin position="61"/>
        <end position="79"/>
    </location>
</feature>
<evidence type="ECO:0000313" key="13">
    <source>
        <dbReference type="EMBL" id="GAA5529412.1"/>
    </source>
</evidence>
<keyword evidence="3" id="KW-0813">Transport</keyword>
<dbReference type="HAMAP" id="MF_00287">
    <property type="entry name" value="BdbC"/>
    <property type="match status" value="1"/>
</dbReference>
<evidence type="ECO:0000256" key="7">
    <source>
        <dbReference type="ARBA" id="ARBA00023002"/>
    </source>
</evidence>
<evidence type="ECO:0000256" key="8">
    <source>
        <dbReference type="ARBA" id="ARBA00023136"/>
    </source>
</evidence>
<comment type="similarity">
    <text evidence="2">Belongs to the DsbB family. BdbC subfamily.</text>
</comment>
<evidence type="ECO:0000313" key="14">
    <source>
        <dbReference type="Proteomes" id="UP001428290"/>
    </source>
</evidence>
<evidence type="ECO:0000256" key="11">
    <source>
        <dbReference type="ARBA" id="ARBA00023284"/>
    </source>
</evidence>
<dbReference type="InterPro" id="IPR003752">
    <property type="entry name" value="DiS_bond_form_DsbB/BdbC"/>
</dbReference>
<keyword evidence="14" id="KW-1185">Reference proteome</keyword>
<proteinExistence type="inferred from homology"/>